<protein>
    <submittedName>
        <fullName evidence="2">Uncharacterized protein</fullName>
    </submittedName>
</protein>
<reference evidence="2" key="4">
    <citation type="submission" date="2019-03" db="UniProtKB">
        <authorList>
            <consortium name="EnsemblPlants"/>
        </authorList>
    </citation>
    <scope>IDENTIFICATION</scope>
</reference>
<accession>A0A453QZ60</accession>
<evidence type="ECO:0000313" key="2">
    <source>
        <dbReference type="EnsemblPlants" id="AET7Gv20376500.1"/>
    </source>
</evidence>
<proteinExistence type="predicted"/>
<reference evidence="3" key="1">
    <citation type="journal article" date="2014" name="Science">
        <title>Ancient hybridizations among the ancestral genomes of bread wheat.</title>
        <authorList>
            <consortium name="International Wheat Genome Sequencing Consortium,"/>
            <person name="Marcussen T."/>
            <person name="Sandve S.R."/>
            <person name="Heier L."/>
            <person name="Spannagl M."/>
            <person name="Pfeifer M."/>
            <person name="Jakobsen K.S."/>
            <person name="Wulff B.B."/>
            <person name="Steuernagel B."/>
            <person name="Mayer K.F."/>
            <person name="Olsen O.A."/>
        </authorList>
    </citation>
    <scope>NUCLEOTIDE SEQUENCE [LARGE SCALE GENOMIC DNA]</scope>
    <source>
        <strain evidence="3">cv. AL8/78</strain>
    </source>
</reference>
<keyword evidence="1" id="KW-0732">Signal</keyword>
<feature type="signal peptide" evidence="1">
    <location>
        <begin position="1"/>
        <end position="27"/>
    </location>
</feature>
<evidence type="ECO:0000313" key="3">
    <source>
        <dbReference type="Proteomes" id="UP000015105"/>
    </source>
</evidence>
<evidence type="ECO:0000256" key="1">
    <source>
        <dbReference type="SAM" id="SignalP"/>
    </source>
</evidence>
<reference evidence="3" key="2">
    <citation type="journal article" date="2017" name="Nat. Plants">
        <title>The Aegilops tauschii genome reveals multiple impacts of transposons.</title>
        <authorList>
            <person name="Zhao G."/>
            <person name="Zou C."/>
            <person name="Li K."/>
            <person name="Wang K."/>
            <person name="Li T."/>
            <person name="Gao L."/>
            <person name="Zhang X."/>
            <person name="Wang H."/>
            <person name="Yang Z."/>
            <person name="Liu X."/>
            <person name="Jiang W."/>
            <person name="Mao L."/>
            <person name="Kong X."/>
            <person name="Jiao Y."/>
            <person name="Jia J."/>
        </authorList>
    </citation>
    <scope>NUCLEOTIDE SEQUENCE [LARGE SCALE GENOMIC DNA]</scope>
    <source>
        <strain evidence="3">cv. AL8/78</strain>
    </source>
</reference>
<dbReference type="Gramene" id="AET7Gv20376500.1">
    <property type="protein sequence ID" value="AET7Gv20376500.1"/>
    <property type="gene ID" value="AET7Gv20376500"/>
</dbReference>
<sequence>MASALKTAAVALCVVLALSSMAPSAMGQVDCNALCTAACSCTGTCRPCIENASCIGVCNPTSTFFPVCQLCKDTAKQTCVTECVTGCTVP</sequence>
<organism evidence="2 3">
    <name type="scientific">Aegilops tauschii subsp. strangulata</name>
    <name type="common">Goatgrass</name>
    <dbReference type="NCBI Taxonomy" id="200361"/>
    <lineage>
        <taxon>Eukaryota</taxon>
        <taxon>Viridiplantae</taxon>
        <taxon>Streptophyta</taxon>
        <taxon>Embryophyta</taxon>
        <taxon>Tracheophyta</taxon>
        <taxon>Spermatophyta</taxon>
        <taxon>Magnoliopsida</taxon>
        <taxon>Liliopsida</taxon>
        <taxon>Poales</taxon>
        <taxon>Poaceae</taxon>
        <taxon>BOP clade</taxon>
        <taxon>Pooideae</taxon>
        <taxon>Triticodae</taxon>
        <taxon>Triticeae</taxon>
        <taxon>Triticinae</taxon>
        <taxon>Aegilops</taxon>
    </lineage>
</organism>
<dbReference type="AlphaFoldDB" id="A0A453QZ60"/>
<keyword evidence="3" id="KW-1185">Reference proteome</keyword>
<dbReference type="Proteomes" id="UP000015105">
    <property type="component" value="Chromosome 7D"/>
</dbReference>
<feature type="chain" id="PRO_5019266242" evidence="1">
    <location>
        <begin position="28"/>
        <end position="90"/>
    </location>
</feature>
<dbReference type="EnsemblPlants" id="AET7Gv20376500.1">
    <property type="protein sequence ID" value="AET7Gv20376500.1"/>
    <property type="gene ID" value="AET7Gv20376500"/>
</dbReference>
<reference evidence="2" key="5">
    <citation type="journal article" date="2021" name="G3 (Bethesda)">
        <title>Aegilops tauschii genome assembly Aet v5.0 features greater sequence contiguity and improved annotation.</title>
        <authorList>
            <person name="Wang L."/>
            <person name="Zhu T."/>
            <person name="Rodriguez J.C."/>
            <person name="Deal K.R."/>
            <person name="Dubcovsky J."/>
            <person name="McGuire P.E."/>
            <person name="Lux T."/>
            <person name="Spannagl M."/>
            <person name="Mayer K.F.X."/>
            <person name="Baldrich P."/>
            <person name="Meyers B.C."/>
            <person name="Huo N."/>
            <person name="Gu Y.Q."/>
            <person name="Zhou H."/>
            <person name="Devos K.M."/>
            <person name="Bennetzen J.L."/>
            <person name="Unver T."/>
            <person name="Budak H."/>
            <person name="Gulick P.J."/>
            <person name="Galiba G."/>
            <person name="Kalapos B."/>
            <person name="Nelson D.R."/>
            <person name="Li P."/>
            <person name="You F.M."/>
            <person name="Luo M.C."/>
            <person name="Dvorak J."/>
        </authorList>
    </citation>
    <scope>NUCLEOTIDE SEQUENCE [LARGE SCALE GENOMIC DNA]</scope>
    <source>
        <strain evidence="2">cv. AL8/78</strain>
    </source>
</reference>
<name>A0A453QZ60_AEGTS</name>
<reference evidence="2" key="3">
    <citation type="journal article" date="2017" name="Nature">
        <title>Genome sequence of the progenitor of the wheat D genome Aegilops tauschii.</title>
        <authorList>
            <person name="Luo M.C."/>
            <person name="Gu Y.Q."/>
            <person name="Puiu D."/>
            <person name="Wang H."/>
            <person name="Twardziok S.O."/>
            <person name="Deal K.R."/>
            <person name="Huo N."/>
            <person name="Zhu T."/>
            <person name="Wang L."/>
            <person name="Wang Y."/>
            <person name="McGuire P.E."/>
            <person name="Liu S."/>
            <person name="Long H."/>
            <person name="Ramasamy R.K."/>
            <person name="Rodriguez J.C."/>
            <person name="Van S.L."/>
            <person name="Yuan L."/>
            <person name="Wang Z."/>
            <person name="Xia Z."/>
            <person name="Xiao L."/>
            <person name="Anderson O.D."/>
            <person name="Ouyang S."/>
            <person name="Liang Y."/>
            <person name="Zimin A.V."/>
            <person name="Pertea G."/>
            <person name="Qi P."/>
            <person name="Bennetzen J.L."/>
            <person name="Dai X."/>
            <person name="Dawson M.W."/>
            <person name="Muller H.G."/>
            <person name="Kugler K."/>
            <person name="Rivarola-Duarte L."/>
            <person name="Spannagl M."/>
            <person name="Mayer K.F.X."/>
            <person name="Lu F.H."/>
            <person name="Bevan M.W."/>
            <person name="Leroy P."/>
            <person name="Li P."/>
            <person name="You F.M."/>
            <person name="Sun Q."/>
            <person name="Liu Z."/>
            <person name="Lyons E."/>
            <person name="Wicker T."/>
            <person name="Salzberg S.L."/>
            <person name="Devos K.M."/>
            <person name="Dvorak J."/>
        </authorList>
    </citation>
    <scope>NUCLEOTIDE SEQUENCE [LARGE SCALE GENOMIC DNA]</scope>
    <source>
        <strain evidence="2">cv. AL8/78</strain>
    </source>
</reference>